<dbReference type="RefSeq" id="WP_119407403.1">
    <property type="nucleotide sequence ID" value="NZ_CP032869.1"/>
</dbReference>
<dbReference type="PANTHER" id="PTHR30348:SF4">
    <property type="entry name" value="DUF72 DOMAIN-CONTAINING PROTEIN"/>
    <property type="match status" value="1"/>
</dbReference>
<dbReference type="AlphaFoldDB" id="A0A494W075"/>
<proteinExistence type="predicted"/>
<protein>
    <submittedName>
        <fullName evidence="1">DUF72 domain-containing protein</fullName>
    </submittedName>
</protein>
<keyword evidence="2" id="KW-1185">Reference proteome</keyword>
<reference evidence="1 2" key="1">
    <citation type="submission" date="2018-10" db="EMBL/GenBank/DDBJ databases">
        <title>Genome sequencing of Mucilaginibacter sp. HYN0043.</title>
        <authorList>
            <person name="Kim M."/>
            <person name="Yi H."/>
        </authorList>
    </citation>
    <scope>NUCLEOTIDE SEQUENCE [LARGE SCALE GENOMIC DNA]</scope>
    <source>
        <strain evidence="1 2">HYN0043</strain>
    </source>
</reference>
<dbReference type="InterPro" id="IPR036520">
    <property type="entry name" value="UPF0759_sf"/>
</dbReference>
<accession>A0A494W075</accession>
<name>A0A494W075_9SPHI</name>
<dbReference type="PANTHER" id="PTHR30348">
    <property type="entry name" value="UNCHARACTERIZED PROTEIN YECE"/>
    <property type="match status" value="1"/>
</dbReference>
<gene>
    <name evidence="1" type="ORF">HYN43_029530</name>
</gene>
<dbReference type="EMBL" id="CP032869">
    <property type="protein sequence ID" value="AYL99160.1"/>
    <property type="molecule type" value="Genomic_DNA"/>
</dbReference>
<organism evidence="1 2">
    <name type="scientific">Mucilaginibacter celer</name>
    <dbReference type="NCBI Taxonomy" id="2305508"/>
    <lineage>
        <taxon>Bacteria</taxon>
        <taxon>Pseudomonadati</taxon>
        <taxon>Bacteroidota</taxon>
        <taxon>Sphingobacteriia</taxon>
        <taxon>Sphingobacteriales</taxon>
        <taxon>Sphingobacteriaceae</taxon>
        <taxon>Mucilaginibacter</taxon>
    </lineage>
</organism>
<dbReference type="InterPro" id="IPR002763">
    <property type="entry name" value="DUF72"/>
</dbReference>
<dbReference type="KEGG" id="muh:HYN43_029530"/>
<sequence>MRNFYSGTSNLVLPVPNKTFFPEAFRDRTRLSYYASLFNSVEINASFYKMPRAKTVLKWSGEVPDDFVFSFKLNKTVTHTLQGAFDVQPIPAFMDAIGVTTKRGCLLIQLPPKFRPDLFQLPALLTVLKPYGWRIAVEFRQPDWYTDDVFELLNSFDAALVLHDLRKSTTPQVFTANHTYIRFHGPEDGYRGSYTADYLEEYASYIQGWLGEGKSVYAYFNNTLGAAVQDLQNLNRLVSANYLEFE</sequence>
<dbReference type="Pfam" id="PF01904">
    <property type="entry name" value="DUF72"/>
    <property type="match status" value="1"/>
</dbReference>
<dbReference type="Gene3D" id="3.20.20.410">
    <property type="entry name" value="Protein of unknown function UPF0759"/>
    <property type="match status" value="1"/>
</dbReference>
<dbReference type="OrthoDB" id="9780310at2"/>
<evidence type="ECO:0000313" key="1">
    <source>
        <dbReference type="EMBL" id="AYL99160.1"/>
    </source>
</evidence>
<evidence type="ECO:0000313" key="2">
    <source>
        <dbReference type="Proteomes" id="UP000270046"/>
    </source>
</evidence>
<dbReference type="SUPFAM" id="SSF117396">
    <property type="entry name" value="TM1631-like"/>
    <property type="match status" value="1"/>
</dbReference>
<dbReference type="Proteomes" id="UP000270046">
    <property type="component" value="Chromosome"/>
</dbReference>